<sequence length="421" mass="44616">MANATLDEVYERLCDTGPEFDGWLSNHAPMAAEALIHHGHADRVHRWLDDYRRNLEPRPRGISPLGAEEWRDALGDPTRTGDWLNFFEREMITGSWPDVLARWWPRLLPGIAAGATHGVIRVGHAVRALLTPPDSAHPSDRPGPALPRVASDAAAPSSPSSSAAASPLAAFRPPAARVAELGQALAYWAARWQPMALPGSGPYRTTDPRSALDAVPRVPDQRFGIRSRLAQLADLPAWPDVPTGRGKRIPAGPSPAPSGSPTVPFLNGRDSVPAEPPAVGEIPSAARLLAADENTVHDRLLAIIEAAVVRQAGYGYANPVMLVHAATAPTAVLRTLPALPGALHLPSLAAAWAATAAVTSAYAPAQPRPVTPRPGTRPEDLMAYAADNGDAHAIKLADAAIEAGDAETLARAYRALERFAP</sequence>
<dbReference type="InterPro" id="IPR025337">
    <property type="entry name" value="Questin_oxidase-like"/>
</dbReference>
<dbReference type="Proteomes" id="UP001519863">
    <property type="component" value="Unassembled WGS sequence"/>
</dbReference>
<protein>
    <submittedName>
        <fullName evidence="3">Questin oxidase family protein</fullName>
    </submittedName>
</protein>
<accession>A0ABS7BGV7</accession>
<name>A0ABS7BGV7_9ACTN</name>
<dbReference type="Pfam" id="PF14027">
    <property type="entry name" value="Questin_oxidase"/>
    <property type="match status" value="1"/>
</dbReference>
<evidence type="ECO:0000256" key="2">
    <source>
        <dbReference type="SAM" id="MobiDB-lite"/>
    </source>
</evidence>
<keyword evidence="1" id="KW-0560">Oxidoreductase</keyword>
<proteinExistence type="predicted"/>
<comment type="caution">
    <text evidence="3">The sequence shown here is derived from an EMBL/GenBank/DDBJ whole genome shotgun (WGS) entry which is preliminary data.</text>
</comment>
<evidence type="ECO:0000256" key="1">
    <source>
        <dbReference type="ARBA" id="ARBA00023002"/>
    </source>
</evidence>
<feature type="region of interest" description="Disordered" evidence="2">
    <location>
        <begin position="237"/>
        <end position="260"/>
    </location>
</feature>
<keyword evidence="4" id="KW-1185">Reference proteome</keyword>
<evidence type="ECO:0000313" key="4">
    <source>
        <dbReference type="Proteomes" id="UP001519863"/>
    </source>
</evidence>
<gene>
    <name evidence="3" type="ORF">KZ829_40915</name>
</gene>
<feature type="region of interest" description="Disordered" evidence="2">
    <location>
        <begin position="131"/>
        <end position="165"/>
    </location>
</feature>
<reference evidence="3 4" key="1">
    <citation type="journal article" date="2013" name="Antonie Van Leeuwenhoek">
        <title>Actinoplanes hulinensis sp. nov., a novel actinomycete isolated from soybean root (Glycine max (L.) Merr).</title>
        <authorList>
            <person name="Shen Y."/>
            <person name="Liu C."/>
            <person name="Wang X."/>
            <person name="Zhao J."/>
            <person name="Jia F."/>
            <person name="Zhang Y."/>
            <person name="Wang L."/>
            <person name="Yang D."/>
            <person name="Xiang W."/>
        </authorList>
    </citation>
    <scope>NUCLEOTIDE SEQUENCE [LARGE SCALE GENOMIC DNA]</scope>
    <source>
        <strain evidence="3 4">NEAU-M9</strain>
    </source>
</reference>
<feature type="compositionally biased region" description="Low complexity" evidence="2">
    <location>
        <begin position="147"/>
        <end position="165"/>
    </location>
</feature>
<organism evidence="3 4">
    <name type="scientific">Actinoplanes hulinensis</name>
    <dbReference type="NCBI Taxonomy" id="1144547"/>
    <lineage>
        <taxon>Bacteria</taxon>
        <taxon>Bacillati</taxon>
        <taxon>Actinomycetota</taxon>
        <taxon>Actinomycetes</taxon>
        <taxon>Micromonosporales</taxon>
        <taxon>Micromonosporaceae</taxon>
        <taxon>Actinoplanes</taxon>
    </lineage>
</organism>
<dbReference type="EMBL" id="JAHXZI010000037">
    <property type="protein sequence ID" value="MBW6440105.1"/>
    <property type="molecule type" value="Genomic_DNA"/>
</dbReference>
<evidence type="ECO:0000313" key="3">
    <source>
        <dbReference type="EMBL" id="MBW6440105.1"/>
    </source>
</evidence>